<feature type="chain" id="PRO_5046105984" description="DUF2785 domain-containing protein" evidence="1">
    <location>
        <begin position="23"/>
        <end position="297"/>
    </location>
</feature>
<keyword evidence="3" id="KW-1185">Reference proteome</keyword>
<dbReference type="InterPro" id="IPR021247">
    <property type="entry name" value="DUF2785"/>
</dbReference>
<feature type="signal peptide" evidence="1">
    <location>
        <begin position="1"/>
        <end position="22"/>
    </location>
</feature>
<dbReference type="EMBL" id="BAAAFE010000004">
    <property type="protein sequence ID" value="GAA0863041.1"/>
    <property type="molecule type" value="Genomic_DNA"/>
</dbReference>
<dbReference type="RefSeq" id="WP_215349162.1">
    <property type="nucleotide sequence ID" value="NZ_BAAAFE010000004.1"/>
</dbReference>
<evidence type="ECO:0000313" key="2">
    <source>
        <dbReference type="EMBL" id="GAA0863041.1"/>
    </source>
</evidence>
<keyword evidence="1" id="KW-0732">Signal</keyword>
<reference evidence="3" key="1">
    <citation type="journal article" date="2019" name="Int. J. Syst. Evol. Microbiol.">
        <title>The Global Catalogue of Microorganisms (GCM) 10K type strain sequencing project: providing services to taxonomists for standard genome sequencing and annotation.</title>
        <authorList>
            <consortium name="The Broad Institute Genomics Platform"/>
            <consortium name="The Broad Institute Genome Sequencing Center for Infectious Disease"/>
            <person name="Wu L."/>
            <person name="Ma J."/>
        </authorList>
    </citation>
    <scope>NUCLEOTIDE SEQUENCE [LARGE SCALE GENOMIC DNA]</scope>
    <source>
        <strain evidence="3">JCM 15910</strain>
    </source>
</reference>
<evidence type="ECO:0008006" key="4">
    <source>
        <dbReference type="Google" id="ProtNLM"/>
    </source>
</evidence>
<evidence type="ECO:0000256" key="1">
    <source>
        <dbReference type="SAM" id="SignalP"/>
    </source>
</evidence>
<name>A0ABP3XF91_9SPHN</name>
<dbReference type="Pfam" id="PF10978">
    <property type="entry name" value="DUF2785"/>
    <property type="match status" value="1"/>
</dbReference>
<comment type="caution">
    <text evidence="2">The sequence shown here is derived from an EMBL/GenBank/DDBJ whole genome shotgun (WGS) entry which is preliminary data.</text>
</comment>
<protein>
    <recommendedName>
        <fullName evidence="4">DUF2785 domain-containing protein</fullName>
    </recommendedName>
</protein>
<proteinExistence type="predicted"/>
<gene>
    <name evidence="2" type="ORF">GCM10009115_12130</name>
</gene>
<sequence length="297" mass="31435">MRHAGMLVAAMMLAASPAAAGAASTCAVARPADGDLKAYAATFFAKARLGDLEALAACLGDPDPAMRDGFAFTLWSEGLRGRHLSAAQMRRTLALLTEMAAVPEDAAGFRRPFAALALSEIARADRIEAWMTDAELHALARTGAAYLRGVTDYRGFVPGEGWRHGVAHGSDLALQLALNPRLARADADLLLGAIASQVAPAASPYYHHGESARLARPVLFLARRADIDDAAWAAWFKTLYPDSSARWKDVHTGDAGLAAVHNTTGFANAIYVSAAEAQDPQIKRLAPLAVELLKALP</sequence>
<organism evidence="2 3">
    <name type="scientific">Sphingopyxis soli</name>
    <dbReference type="NCBI Taxonomy" id="592051"/>
    <lineage>
        <taxon>Bacteria</taxon>
        <taxon>Pseudomonadati</taxon>
        <taxon>Pseudomonadota</taxon>
        <taxon>Alphaproteobacteria</taxon>
        <taxon>Sphingomonadales</taxon>
        <taxon>Sphingomonadaceae</taxon>
        <taxon>Sphingopyxis</taxon>
    </lineage>
</organism>
<accession>A0ABP3XF91</accession>
<evidence type="ECO:0000313" key="3">
    <source>
        <dbReference type="Proteomes" id="UP001500738"/>
    </source>
</evidence>
<dbReference type="Proteomes" id="UP001500738">
    <property type="component" value="Unassembled WGS sequence"/>
</dbReference>